<dbReference type="Pfam" id="PF00043">
    <property type="entry name" value="GST_C"/>
    <property type="match status" value="1"/>
</dbReference>
<dbReference type="EMBL" id="JAPQKR010000008">
    <property type="protein sequence ID" value="KAJ5212153.1"/>
    <property type="molecule type" value="Genomic_DNA"/>
</dbReference>
<name>A0A9W9N3Q4_9EURO</name>
<dbReference type="PANTHER" id="PTHR43900">
    <property type="entry name" value="GLUTATHIONE S-TRANSFERASE RHO"/>
    <property type="match status" value="1"/>
</dbReference>
<evidence type="ECO:0000313" key="8">
    <source>
        <dbReference type="Proteomes" id="UP001150904"/>
    </source>
</evidence>
<comment type="catalytic activity">
    <reaction evidence="3">
        <text>RX + glutathione = an S-substituted glutathione + a halide anion + H(+)</text>
        <dbReference type="Rhea" id="RHEA:16437"/>
        <dbReference type="ChEBI" id="CHEBI:15378"/>
        <dbReference type="ChEBI" id="CHEBI:16042"/>
        <dbReference type="ChEBI" id="CHEBI:17792"/>
        <dbReference type="ChEBI" id="CHEBI:57925"/>
        <dbReference type="ChEBI" id="CHEBI:90779"/>
        <dbReference type="EC" id="2.5.1.18"/>
    </reaction>
</comment>
<evidence type="ECO:0000256" key="1">
    <source>
        <dbReference type="ARBA" id="ARBA00012452"/>
    </source>
</evidence>
<evidence type="ECO:0000313" key="7">
    <source>
        <dbReference type="EMBL" id="KAJ5212153.1"/>
    </source>
</evidence>
<dbReference type="InterPro" id="IPR036249">
    <property type="entry name" value="Thioredoxin-like_sf"/>
</dbReference>
<protein>
    <recommendedName>
        <fullName evidence="1">glutathione transferase</fullName>
        <ecNumber evidence="1">2.5.1.18</ecNumber>
    </recommendedName>
</protein>
<dbReference type="SUPFAM" id="SSF52833">
    <property type="entry name" value="Thioredoxin-like"/>
    <property type="match status" value="1"/>
</dbReference>
<dbReference type="EC" id="2.5.1.18" evidence="1"/>
<sequence length="218" mass="24321">MVLKLYGSAMSTSRVLVTILEKELPYELVLVDIAKGDQKTEDYKKLQPFGKVPVLDDDGFIMFESRGICKYLARKYPSGKKLVPEGDEAYGRFEQSYFAAAAETIGMELVIKPMKGLGSPDMDRVAQAEQELDAVLAVYNNKLATQKYIAGDELTLADLFHLPNGAALMGGKWKEVFERYPNVNNWFIGLQGRETWAKAAAEAGTILWDTGCTYFQHS</sequence>
<dbReference type="PROSITE" id="PS50405">
    <property type="entry name" value="GST_CTER"/>
    <property type="match status" value="1"/>
</dbReference>
<organism evidence="7 8">
    <name type="scientific">Penicillium cinerascens</name>
    <dbReference type="NCBI Taxonomy" id="70096"/>
    <lineage>
        <taxon>Eukaryota</taxon>
        <taxon>Fungi</taxon>
        <taxon>Dikarya</taxon>
        <taxon>Ascomycota</taxon>
        <taxon>Pezizomycotina</taxon>
        <taxon>Eurotiomycetes</taxon>
        <taxon>Eurotiomycetidae</taxon>
        <taxon>Eurotiales</taxon>
        <taxon>Aspergillaceae</taxon>
        <taxon>Penicillium</taxon>
    </lineage>
</organism>
<dbReference type="Pfam" id="PF02798">
    <property type="entry name" value="GST_N"/>
    <property type="match status" value="1"/>
</dbReference>
<evidence type="ECO:0000256" key="4">
    <source>
        <dbReference type="RuleBase" id="RU003494"/>
    </source>
</evidence>
<dbReference type="Gene3D" id="1.20.1050.10">
    <property type="match status" value="1"/>
</dbReference>
<evidence type="ECO:0000259" key="6">
    <source>
        <dbReference type="PROSITE" id="PS50405"/>
    </source>
</evidence>
<gene>
    <name evidence="7" type="ORF">N7498_003799</name>
</gene>
<evidence type="ECO:0000256" key="3">
    <source>
        <dbReference type="ARBA" id="ARBA00047960"/>
    </source>
</evidence>
<dbReference type="SFLD" id="SFLDG00358">
    <property type="entry name" value="Main_(cytGST)"/>
    <property type="match status" value="1"/>
</dbReference>
<dbReference type="InterPro" id="IPR010987">
    <property type="entry name" value="Glutathione-S-Trfase_C-like"/>
</dbReference>
<reference evidence="7" key="2">
    <citation type="journal article" date="2023" name="IMA Fungus">
        <title>Comparative genomic study of the Penicillium genus elucidates a diverse pangenome and 15 lateral gene transfer events.</title>
        <authorList>
            <person name="Petersen C."/>
            <person name="Sorensen T."/>
            <person name="Nielsen M.R."/>
            <person name="Sondergaard T.E."/>
            <person name="Sorensen J.L."/>
            <person name="Fitzpatrick D.A."/>
            <person name="Frisvad J.C."/>
            <person name="Nielsen K.L."/>
        </authorList>
    </citation>
    <scope>NUCLEOTIDE SEQUENCE</scope>
    <source>
        <strain evidence="7">IBT 15544</strain>
    </source>
</reference>
<dbReference type="OrthoDB" id="249703at2759"/>
<dbReference type="Proteomes" id="UP001150904">
    <property type="component" value="Unassembled WGS sequence"/>
</dbReference>
<feature type="domain" description="GST C-terminal" evidence="6">
    <location>
        <begin position="88"/>
        <end position="215"/>
    </location>
</feature>
<dbReference type="Gene3D" id="3.40.30.10">
    <property type="entry name" value="Glutaredoxin"/>
    <property type="match status" value="1"/>
</dbReference>
<dbReference type="InterPro" id="IPR004046">
    <property type="entry name" value="GST_C"/>
</dbReference>
<dbReference type="InterPro" id="IPR040079">
    <property type="entry name" value="Glutathione_S-Trfase"/>
</dbReference>
<dbReference type="SUPFAM" id="SSF47616">
    <property type="entry name" value="GST C-terminal domain-like"/>
    <property type="match status" value="1"/>
</dbReference>
<dbReference type="InterPro" id="IPR036282">
    <property type="entry name" value="Glutathione-S-Trfase_C_sf"/>
</dbReference>
<accession>A0A9W9N3Q4</accession>
<dbReference type="GO" id="GO:0005737">
    <property type="term" value="C:cytoplasm"/>
    <property type="evidence" value="ECO:0007669"/>
    <property type="project" value="TreeGrafter"/>
</dbReference>
<dbReference type="CDD" id="cd03053">
    <property type="entry name" value="GST_N_Phi"/>
    <property type="match status" value="1"/>
</dbReference>
<dbReference type="AlphaFoldDB" id="A0A9W9N3Q4"/>
<keyword evidence="2" id="KW-0808">Transferase</keyword>
<reference evidence="7" key="1">
    <citation type="submission" date="2022-12" db="EMBL/GenBank/DDBJ databases">
        <authorList>
            <person name="Petersen C."/>
        </authorList>
    </citation>
    <scope>NUCLEOTIDE SEQUENCE</scope>
    <source>
        <strain evidence="7">IBT 15544</strain>
    </source>
</reference>
<evidence type="ECO:0000259" key="5">
    <source>
        <dbReference type="PROSITE" id="PS50404"/>
    </source>
</evidence>
<dbReference type="PROSITE" id="PS50404">
    <property type="entry name" value="GST_NTER"/>
    <property type="match status" value="1"/>
</dbReference>
<dbReference type="InterPro" id="IPR004045">
    <property type="entry name" value="Glutathione_S-Trfase_N"/>
</dbReference>
<proteinExistence type="inferred from homology"/>
<dbReference type="GO" id="GO:0006749">
    <property type="term" value="P:glutathione metabolic process"/>
    <property type="evidence" value="ECO:0007669"/>
    <property type="project" value="TreeGrafter"/>
</dbReference>
<feature type="domain" description="GST N-terminal" evidence="5">
    <location>
        <begin position="1"/>
        <end position="80"/>
    </location>
</feature>
<dbReference type="GO" id="GO:0043295">
    <property type="term" value="F:glutathione binding"/>
    <property type="evidence" value="ECO:0007669"/>
    <property type="project" value="TreeGrafter"/>
</dbReference>
<comment type="similarity">
    <text evidence="4">Belongs to the GST superfamily.</text>
</comment>
<dbReference type="PANTHER" id="PTHR43900:SF3">
    <property type="entry name" value="GLUTATHIONE S-TRANSFERASE RHO"/>
    <property type="match status" value="1"/>
</dbReference>
<dbReference type="GeneID" id="83178162"/>
<dbReference type="FunFam" id="3.40.30.10:FF:000039">
    <property type="entry name" value="Glutathione S-transferase domain"/>
    <property type="match status" value="1"/>
</dbReference>
<dbReference type="RefSeq" id="XP_058310323.1">
    <property type="nucleotide sequence ID" value="XM_058450861.1"/>
</dbReference>
<dbReference type="SFLD" id="SFLDS00019">
    <property type="entry name" value="Glutathione_Transferase_(cytos"/>
    <property type="match status" value="1"/>
</dbReference>
<keyword evidence="8" id="KW-1185">Reference proteome</keyword>
<comment type="caution">
    <text evidence="7">The sequence shown here is derived from an EMBL/GenBank/DDBJ whole genome shotgun (WGS) entry which is preliminary data.</text>
</comment>
<dbReference type="GO" id="GO:0004364">
    <property type="term" value="F:glutathione transferase activity"/>
    <property type="evidence" value="ECO:0007669"/>
    <property type="project" value="UniProtKB-EC"/>
</dbReference>
<evidence type="ECO:0000256" key="2">
    <source>
        <dbReference type="ARBA" id="ARBA00022679"/>
    </source>
</evidence>